<dbReference type="AlphaFoldDB" id="A0AAD8A9M0"/>
<gene>
    <name evidence="1" type="ORF">L9F63_013704</name>
</gene>
<keyword evidence="2" id="KW-1185">Reference proteome</keyword>
<reference evidence="1" key="1">
    <citation type="journal article" date="2023" name="IScience">
        <title>Live-bearing cockroach genome reveals convergent evolutionary mechanisms linked to viviparity in insects and beyond.</title>
        <authorList>
            <person name="Fouks B."/>
            <person name="Harrison M.C."/>
            <person name="Mikhailova A.A."/>
            <person name="Marchal E."/>
            <person name="English S."/>
            <person name="Carruthers M."/>
            <person name="Jennings E.C."/>
            <person name="Chiamaka E.L."/>
            <person name="Frigard R.A."/>
            <person name="Pippel M."/>
            <person name="Attardo G.M."/>
            <person name="Benoit J.B."/>
            <person name="Bornberg-Bauer E."/>
            <person name="Tobe S.S."/>
        </authorList>
    </citation>
    <scope>NUCLEOTIDE SEQUENCE</scope>
    <source>
        <strain evidence="1">Stay&amp;Tobe</strain>
    </source>
</reference>
<organism evidence="1 2">
    <name type="scientific">Diploptera punctata</name>
    <name type="common">Pacific beetle cockroach</name>
    <dbReference type="NCBI Taxonomy" id="6984"/>
    <lineage>
        <taxon>Eukaryota</taxon>
        <taxon>Metazoa</taxon>
        <taxon>Ecdysozoa</taxon>
        <taxon>Arthropoda</taxon>
        <taxon>Hexapoda</taxon>
        <taxon>Insecta</taxon>
        <taxon>Pterygota</taxon>
        <taxon>Neoptera</taxon>
        <taxon>Polyneoptera</taxon>
        <taxon>Dictyoptera</taxon>
        <taxon>Blattodea</taxon>
        <taxon>Blaberoidea</taxon>
        <taxon>Blaberidae</taxon>
        <taxon>Diplopterinae</taxon>
        <taxon>Diploptera</taxon>
    </lineage>
</organism>
<protein>
    <submittedName>
        <fullName evidence="1">Uncharacterized protein</fullName>
    </submittedName>
</protein>
<feature type="non-terminal residue" evidence="1">
    <location>
        <position position="86"/>
    </location>
</feature>
<dbReference type="Proteomes" id="UP001233999">
    <property type="component" value="Unassembled WGS sequence"/>
</dbReference>
<accession>A0AAD8A9M0</accession>
<comment type="caution">
    <text evidence="1">The sequence shown here is derived from an EMBL/GenBank/DDBJ whole genome shotgun (WGS) entry which is preliminary data.</text>
</comment>
<sequence>MKLSLTLRDTRIPAIYNNTTQYKNMNINPHEAVLFLNTRQGCSISNMNFPSNAFLDVPVIFCLEDIFLKFSSCAFLDVQAIFYLED</sequence>
<dbReference type="EMBL" id="JASPKZ010002700">
    <property type="protein sequence ID" value="KAJ9594982.1"/>
    <property type="molecule type" value="Genomic_DNA"/>
</dbReference>
<evidence type="ECO:0000313" key="2">
    <source>
        <dbReference type="Proteomes" id="UP001233999"/>
    </source>
</evidence>
<reference evidence="1" key="2">
    <citation type="submission" date="2023-05" db="EMBL/GenBank/DDBJ databases">
        <authorList>
            <person name="Fouks B."/>
        </authorList>
    </citation>
    <scope>NUCLEOTIDE SEQUENCE</scope>
    <source>
        <strain evidence="1">Stay&amp;Tobe</strain>
        <tissue evidence="1">Testes</tissue>
    </source>
</reference>
<proteinExistence type="predicted"/>
<evidence type="ECO:0000313" key="1">
    <source>
        <dbReference type="EMBL" id="KAJ9594982.1"/>
    </source>
</evidence>
<name>A0AAD8A9M0_DIPPU</name>